<name>A0A0L0WAA0_GOTPU</name>
<feature type="domain" description="N-acetyltransferase" evidence="1">
    <location>
        <begin position="7"/>
        <end position="172"/>
    </location>
</feature>
<dbReference type="InterPro" id="IPR000182">
    <property type="entry name" value="GNAT_dom"/>
</dbReference>
<dbReference type="AlphaFoldDB" id="A0A0L0WAA0"/>
<dbReference type="STRING" id="1503.CLPU_9c01310"/>
<dbReference type="PROSITE" id="PS51186">
    <property type="entry name" value="GNAT"/>
    <property type="match status" value="1"/>
</dbReference>
<evidence type="ECO:0000259" key="1">
    <source>
        <dbReference type="PROSITE" id="PS51186"/>
    </source>
</evidence>
<dbReference type="InterPro" id="IPR016181">
    <property type="entry name" value="Acyl_CoA_acyltransferase"/>
</dbReference>
<dbReference type="EMBL" id="LGSS01000009">
    <property type="protein sequence ID" value="KNF08235.1"/>
    <property type="molecule type" value="Genomic_DNA"/>
</dbReference>
<sequence>MIIGERIRLRGIERKDLELACRYMNDPDVILNLWTMIPYPMTMEKEEKWFEEQNKNNNIYNFAIETINESKYIGGCGINNLDWNNSTATVGIYIGDKNYRSKGYGTEAMKLLLDFIFNQINVNRVELYVFSFNERAIKSYKKNGFVEEGRLRQRLFRNGKFHDEIVMSVLREEYFKDKK</sequence>
<dbReference type="GO" id="GO:0016747">
    <property type="term" value="F:acyltransferase activity, transferring groups other than amino-acyl groups"/>
    <property type="evidence" value="ECO:0007669"/>
    <property type="project" value="InterPro"/>
</dbReference>
<evidence type="ECO:0000313" key="2">
    <source>
        <dbReference type="EMBL" id="KNF08235.1"/>
    </source>
</evidence>
<dbReference type="SUPFAM" id="SSF55729">
    <property type="entry name" value="Acyl-CoA N-acyltransferases (Nat)"/>
    <property type="match status" value="1"/>
</dbReference>
<gene>
    <name evidence="2" type="ORF">CLPU_9c01310</name>
</gene>
<evidence type="ECO:0000313" key="3">
    <source>
        <dbReference type="Proteomes" id="UP000037267"/>
    </source>
</evidence>
<accession>A0A0L0WAA0</accession>
<dbReference type="PATRIC" id="fig|1503.3.peg.3413"/>
<proteinExistence type="predicted"/>
<dbReference type="Gene3D" id="3.40.630.30">
    <property type="match status" value="1"/>
</dbReference>
<reference evidence="3" key="1">
    <citation type="submission" date="2015-07" db="EMBL/GenBank/DDBJ databases">
        <title>Draft genome sequence of the purine-degrading Gottschalkia purinilyticum DSM 1384 (formerly Clostridium purinilyticum).</title>
        <authorList>
            <person name="Poehlein A."/>
            <person name="Schiel-Bengelsdorf B."/>
            <person name="Bengelsdorf F.R."/>
            <person name="Daniel R."/>
            <person name="Duerre P."/>
        </authorList>
    </citation>
    <scope>NUCLEOTIDE SEQUENCE [LARGE SCALE GENOMIC DNA]</scope>
    <source>
        <strain evidence="3">DSM 1384</strain>
    </source>
</reference>
<protein>
    <submittedName>
        <fullName evidence="2">Acetyltransferase</fullName>
    </submittedName>
</protein>
<dbReference type="Proteomes" id="UP000037267">
    <property type="component" value="Unassembled WGS sequence"/>
</dbReference>
<dbReference type="PANTHER" id="PTHR43415:SF3">
    <property type="entry name" value="GNAT-FAMILY ACETYLTRANSFERASE"/>
    <property type="match status" value="1"/>
</dbReference>
<keyword evidence="2" id="KW-0808">Transferase</keyword>
<keyword evidence="3" id="KW-1185">Reference proteome</keyword>
<organism evidence="2 3">
    <name type="scientific">Gottschalkia purinilytica</name>
    <name type="common">Clostridium purinilyticum</name>
    <dbReference type="NCBI Taxonomy" id="1503"/>
    <lineage>
        <taxon>Bacteria</taxon>
        <taxon>Bacillati</taxon>
        <taxon>Bacillota</taxon>
        <taxon>Tissierellia</taxon>
        <taxon>Tissierellales</taxon>
        <taxon>Gottschalkiaceae</taxon>
        <taxon>Gottschalkia</taxon>
    </lineage>
</organism>
<comment type="caution">
    <text evidence="2">The sequence shown here is derived from an EMBL/GenBank/DDBJ whole genome shotgun (WGS) entry which is preliminary data.</text>
</comment>
<dbReference type="RefSeq" id="WP_050355592.1">
    <property type="nucleotide sequence ID" value="NZ_LGSS01000009.1"/>
</dbReference>
<dbReference type="CDD" id="cd04301">
    <property type="entry name" value="NAT_SF"/>
    <property type="match status" value="1"/>
</dbReference>
<dbReference type="Pfam" id="PF13302">
    <property type="entry name" value="Acetyltransf_3"/>
    <property type="match status" value="1"/>
</dbReference>
<dbReference type="PANTHER" id="PTHR43415">
    <property type="entry name" value="SPERMIDINE N(1)-ACETYLTRANSFERASE"/>
    <property type="match status" value="1"/>
</dbReference>
<dbReference type="OrthoDB" id="9795206at2"/>